<keyword evidence="3" id="KW-0150">Chloroplast</keyword>
<evidence type="ECO:0000256" key="9">
    <source>
        <dbReference type="SAM" id="MobiDB-lite"/>
    </source>
</evidence>
<reference evidence="10" key="1">
    <citation type="submission" date="2021-01" db="UniProtKB">
        <authorList>
            <consortium name="EnsemblPlants"/>
        </authorList>
    </citation>
    <scope>IDENTIFICATION</scope>
</reference>
<sequence length="299" mass="32942">MSSICRLEISTNIASNPANFSPDWKQCFRYRSQVLKNFSVSARGTAAMSSSKELPKKKSTLFLTRSTDESKSAAFFDDGIGGNGGDRSDGGGKNGGGGSDDDSKDENGSEKEFGPILKFEEVMRLTEARNATLPADMLEAAKTTGIRKLILERFLDLQSSAWPLGFGMKHCSVLRDRMLADPSFLFKVGTEVVIDSCCATFAEVQKRGKDFWAEFELYMADLLVGLVVDVALVTMLAPYVRIGKTSISGGWFGRFQSATAALPSSVFEAEKPGCRFSARQRLASYFYKVHKFLNSIYHW</sequence>
<name>A0A7N0UUJ1_KALFE</name>
<dbReference type="Gramene" id="Kaladp0083s0021.1.v1.1">
    <property type="protein sequence ID" value="Kaladp0083s0021.1.v1.1"/>
    <property type="gene ID" value="Kaladp0083s0021.v1.1"/>
</dbReference>
<keyword evidence="11" id="KW-1185">Reference proteome</keyword>
<proteinExistence type="inferred from homology"/>
<accession>A0A7N0UUJ1</accession>
<dbReference type="PANTHER" id="PTHR31038:SF18">
    <property type="entry name" value="PROTEIN RETICULATA-RELATED 1, CHLOROPLASTIC"/>
    <property type="match status" value="1"/>
</dbReference>
<comment type="similarity">
    <text evidence="2">Belongs to the RETICULATA family.</text>
</comment>
<evidence type="ECO:0000256" key="5">
    <source>
        <dbReference type="ARBA" id="ARBA00022692"/>
    </source>
</evidence>
<dbReference type="AlphaFoldDB" id="A0A7N0UUJ1"/>
<keyword evidence="8" id="KW-0472">Membrane</keyword>
<evidence type="ECO:0000256" key="2">
    <source>
        <dbReference type="ARBA" id="ARBA00010793"/>
    </source>
</evidence>
<dbReference type="Pfam" id="PF11891">
    <property type="entry name" value="RETICULATA-like"/>
    <property type="match status" value="1"/>
</dbReference>
<evidence type="ECO:0000256" key="8">
    <source>
        <dbReference type="ARBA" id="ARBA00023136"/>
    </source>
</evidence>
<comment type="subcellular location">
    <subcellularLocation>
        <location evidence="1">Plastid</location>
        <location evidence="1">Chloroplast membrane</location>
        <topology evidence="1">Multi-pass membrane protein</topology>
    </subcellularLocation>
</comment>
<keyword evidence="6" id="KW-0809">Transit peptide</keyword>
<keyword evidence="5" id="KW-0812">Transmembrane</keyword>
<dbReference type="PANTHER" id="PTHR31038">
    <property type="entry name" value="EXPRESSED PROTEIN-RELATED"/>
    <property type="match status" value="1"/>
</dbReference>
<dbReference type="GO" id="GO:0009706">
    <property type="term" value="C:chloroplast inner membrane"/>
    <property type="evidence" value="ECO:0007669"/>
    <property type="project" value="TreeGrafter"/>
</dbReference>
<evidence type="ECO:0000256" key="6">
    <source>
        <dbReference type="ARBA" id="ARBA00022946"/>
    </source>
</evidence>
<evidence type="ECO:0000256" key="3">
    <source>
        <dbReference type="ARBA" id="ARBA00022528"/>
    </source>
</evidence>
<keyword evidence="7" id="KW-1133">Transmembrane helix</keyword>
<evidence type="ECO:0000256" key="1">
    <source>
        <dbReference type="ARBA" id="ARBA00004508"/>
    </source>
</evidence>
<dbReference type="InterPro" id="IPR021825">
    <property type="entry name" value="RETICULATA-related"/>
</dbReference>
<evidence type="ECO:0000256" key="4">
    <source>
        <dbReference type="ARBA" id="ARBA00022640"/>
    </source>
</evidence>
<dbReference type="Proteomes" id="UP000594263">
    <property type="component" value="Unplaced"/>
</dbReference>
<evidence type="ECO:0000313" key="11">
    <source>
        <dbReference type="Proteomes" id="UP000594263"/>
    </source>
</evidence>
<dbReference type="GO" id="GO:0099402">
    <property type="term" value="P:plant organ development"/>
    <property type="evidence" value="ECO:0007669"/>
    <property type="project" value="TreeGrafter"/>
</dbReference>
<dbReference type="OMA" id="FGRFQSA"/>
<organism evidence="10 11">
    <name type="scientific">Kalanchoe fedtschenkoi</name>
    <name type="common">Lavender scallops</name>
    <name type="synonym">South American air plant</name>
    <dbReference type="NCBI Taxonomy" id="63787"/>
    <lineage>
        <taxon>Eukaryota</taxon>
        <taxon>Viridiplantae</taxon>
        <taxon>Streptophyta</taxon>
        <taxon>Embryophyta</taxon>
        <taxon>Tracheophyta</taxon>
        <taxon>Spermatophyta</taxon>
        <taxon>Magnoliopsida</taxon>
        <taxon>eudicotyledons</taxon>
        <taxon>Gunneridae</taxon>
        <taxon>Pentapetalae</taxon>
        <taxon>Saxifragales</taxon>
        <taxon>Crassulaceae</taxon>
        <taxon>Kalanchoe</taxon>
    </lineage>
</organism>
<dbReference type="EnsemblPlants" id="Kaladp0083s0021.1.v1.1">
    <property type="protein sequence ID" value="Kaladp0083s0021.1.v1.1"/>
    <property type="gene ID" value="Kaladp0083s0021.v1.1"/>
</dbReference>
<evidence type="ECO:0000256" key="7">
    <source>
        <dbReference type="ARBA" id="ARBA00022989"/>
    </source>
</evidence>
<evidence type="ECO:0000313" key="10">
    <source>
        <dbReference type="EnsemblPlants" id="Kaladp0083s0021.1.v1.1"/>
    </source>
</evidence>
<feature type="compositionally biased region" description="Gly residues" evidence="9">
    <location>
        <begin position="79"/>
        <end position="98"/>
    </location>
</feature>
<feature type="region of interest" description="Disordered" evidence="9">
    <location>
        <begin position="73"/>
        <end position="111"/>
    </location>
</feature>
<protein>
    <submittedName>
        <fullName evidence="10">Uncharacterized protein</fullName>
    </submittedName>
</protein>
<keyword evidence="4" id="KW-0934">Plastid</keyword>